<keyword evidence="5" id="KW-0548">Nucleotidyltransferase</keyword>
<accession>A0AAT9JFP7</accession>
<evidence type="ECO:0000259" key="8">
    <source>
        <dbReference type="PROSITE" id="PS50525"/>
    </source>
</evidence>
<proteinExistence type="predicted"/>
<dbReference type="EMBL" id="BK067142">
    <property type="protein sequence ID" value="DBA56671.1"/>
    <property type="molecule type" value="Viral_cRNA"/>
</dbReference>
<evidence type="ECO:0000256" key="6">
    <source>
        <dbReference type="ARBA" id="ARBA00022741"/>
    </source>
</evidence>
<feature type="domain" description="RdRp catalytic" evidence="8">
    <location>
        <begin position="205"/>
        <end position="404"/>
    </location>
</feature>
<keyword evidence="4" id="KW-0808">Transferase</keyword>
<evidence type="ECO:0000256" key="5">
    <source>
        <dbReference type="ARBA" id="ARBA00022695"/>
    </source>
</evidence>
<dbReference type="PROSITE" id="PS50525">
    <property type="entry name" value="RDRP_SSRNA_NEG_SEG"/>
    <property type="match status" value="1"/>
</dbReference>
<evidence type="ECO:0000256" key="4">
    <source>
        <dbReference type="ARBA" id="ARBA00022679"/>
    </source>
</evidence>
<evidence type="ECO:0000313" key="9">
    <source>
        <dbReference type="EMBL" id="DBA56671.1"/>
    </source>
</evidence>
<dbReference type="Pfam" id="PF00602">
    <property type="entry name" value="Flu_PB1"/>
    <property type="match status" value="1"/>
</dbReference>
<evidence type="ECO:0000256" key="2">
    <source>
        <dbReference type="ARBA" id="ARBA00020035"/>
    </source>
</evidence>
<protein>
    <recommendedName>
        <fullName evidence="2">RNA-directed RNA polymerase catalytic subunit</fullName>
        <ecNumber evidence="1">2.7.7.48</ecNumber>
    </recommendedName>
</protein>
<name>A0AAT9JFP7_9ORTO</name>
<evidence type="ECO:0000256" key="1">
    <source>
        <dbReference type="ARBA" id="ARBA00012494"/>
    </source>
</evidence>
<dbReference type="GO" id="GO:0000166">
    <property type="term" value="F:nucleotide binding"/>
    <property type="evidence" value="ECO:0007669"/>
    <property type="project" value="UniProtKB-KW"/>
</dbReference>
<evidence type="ECO:0000256" key="7">
    <source>
        <dbReference type="ARBA" id="ARBA00022953"/>
    </source>
</evidence>
<dbReference type="GO" id="GO:0003723">
    <property type="term" value="F:RNA binding"/>
    <property type="evidence" value="ECO:0007669"/>
    <property type="project" value="InterPro"/>
</dbReference>
<reference evidence="9" key="1">
    <citation type="journal article" date="2024" name="Microb. Genom.">
        <title>The hidden RNA viruses in Blattodea (cockroach and termite).</title>
        <authorList>
            <person name="Fan J."/>
            <person name="Jiang S."/>
            <person name="Li W."/>
            <person name="Li J."/>
            <person name="Pang R."/>
            <person name="Wu H."/>
        </authorList>
    </citation>
    <scope>NUCLEOTIDE SEQUENCE</scope>
    <source>
        <strain evidence="9">CN2016</strain>
    </source>
</reference>
<dbReference type="EC" id="2.7.7.48" evidence="1"/>
<evidence type="ECO:0000256" key="3">
    <source>
        <dbReference type="ARBA" id="ARBA00022484"/>
    </source>
</evidence>
<keyword evidence="7" id="KW-0693">Viral RNA replication</keyword>
<sequence length="672" mass="75682">MHSMAKRFFVNNFHQIAETVENVMESAISINSDVLTKGKQTWDPINERSVPSPQAYSEMVEMLSKNGSLNHHTLVGLIKCLFESMNKNVFIGTKIFNETKKNVVKKKGKRLNTSKRIIKVRRKQYNGDEPFYYILDLIRSFCGYNKSGERAHLKRRAIASPSIGMRAFLYIVEDFHLKLGKKIEGSTISIGGDEKKMKIIGTMNSAKVDPHSKVILQSTQDATKWNECLSPSGFGMMSMTFFNDEVREELGLRKMNENEKAFGKICLSSHFLLSLKRIYLGSGPQGVSNGIHGEIEVLPHNLDKFNTFNKQWISKLLEYKEDGNYLRASSGMLMGMHNAASTTLGLLSVGYNLPPNSGIYTLRSSDDSMTLYSAPNNIIMANVIDNEDLCLQKCGINLSKKKTFIFKYGYGEYTSWYQDGRMVSQYGPETTTLRPGGNNPPDDFNSLARTTASSLLKLETNDIGAEAKIRIGVLNIRSLYRIKLKYEGRAGIHFRRLLLSDGGANPWNSSNCHLEESCIKEFGDLTCEEEKYFLKVRNPENPFSAEPREEIMWSKDSGTLTMDYVETPRTIFHFIKRTNRAITNINGPTHADDERANSEALKLLTMADVSTLIKVPSGSHTMSSHISSSILLMSSNLNLSEDEKSIVDDALRILKEGKIKSIEEETLNIIDM</sequence>
<dbReference type="InterPro" id="IPR007099">
    <property type="entry name" value="RNA-dir_pol_NSvirus"/>
</dbReference>
<organism evidence="9">
    <name type="scientific">Cryptocercus meridianus orthomyxovirus 1</name>
    <dbReference type="NCBI Taxonomy" id="3133492"/>
    <lineage>
        <taxon>Viruses</taxon>
        <taxon>Riboviria</taxon>
        <taxon>Orthornavirae</taxon>
        <taxon>Negarnaviricota</taxon>
        <taxon>Polyploviricotina</taxon>
        <taxon>Insthoviricetes</taxon>
        <taxon>Articulavirales</taxon>
        <taxon>Orthomyxoviridae</taxon>
    </lineage>
</organism>
<keyword evidence="3" id="KW-0696">RNA-directed RNA polymerase</keyword>
<dbReference type="GO" id="GO:0039694">
    <property type="term" value="P:viral RNA genome replication"/>
    <property type="evidence" value="ECO:0007669"/>
    <property type="project" value="InterPro"/>
</dbReference>
<dbReference type="InterPro" id="IPR001407">
    <property type="entry name" value="RNA_pol_PB1_influenza"/>
</dbReference>
<dbReference type="GO" id="GO:0003968">
    <property type="term" value="F:RNA-directed RNA polymerase activity"/>
    <property type="evidence" value="ECO:0007669"/>
    <property type="project" value="UniProtKB-KW"/>
</dbReference>
<keyword evidence="6" id="KW-0547">Nucleotide-binding</keyword>